<dbReference type="CDD" id="cd02800">
    <property type="entry name" value="tRNA_bind_EcMetRS_like"/>
    <property type="match status" value="1"/>
</dbReference>
<dbReference type="EC" id="6.1.1.10" evidence="4"/>
<protein>
    <recommendedName>
        <fullName evidence="5">Methionine--tRNA ligase</fullName>
        <ecNumber evidence="4">6.1.1.10</ecNumber>
    </recommendedName>
    <alternativeName>
        <fullName evidence="14">Methionyl-tRNA synthetase</fullName>
    </alternativeName>
</protein>
<evidence type="ECO:0000256" key="16">
    <source>
        <dbReference type="PROSITE-ProRule" id="PRU00209"/>
    </source>
</evidence>
<evidence type="ECO:0000259" key="17">
    <source>
        <dbReference type="PROSITE" id="PS50886"/>
    </source>
</evidence>
<evidence type="ECO:0000313" key="18">
    <source>
        <dbReference type="EMBL" id="OGM55913.1"/>
    </source>
</evidence>
<evidence type="ECO:0000256" key="8">
    <source>
        <dbReference type="ARBA" id="ARBA00022598"/>
    </source>
</evidence>
<proteinExistence type="predicted"/>
<evidence type="ECO:0000256" key="10">
    <source>
        <dbReference type="ARBA" id="ARBA00022840"/>
    </source>
</evidence>
<evidence type="ECO:0000256" key="11">
    <source>
        <dbReference type="ARBA" id="ARBA00022884"/>
    </source>
</evidence>
<dbReference type="InterPro" id="IPR002547">
    <property type="entry name" value="tRNA-bd_dom"/>
</dbReference>
<name>A0A1F8AVX5_9BACT</name>
<evidence type="ECO:0000256" key="3">
    <source>
        <dbReference type="ARBA" id="ARBA00011738"/>
    </source>
</evidence>
<dbReference type="GO" id="GO:0006431">
    <property type="term" value="P:methionyl-tRNA aminoacylation"/>
    <property type="evidence" value="ECO:0007669"/>
    <property type="project" value="InterPro"/>
</dbReference>
<keyword evidence="11 16" id="KW-0694">RNA-binding</keyword>
<dbReference type="Pfam" id="PF01588">
    <property type="entry name" value="tRNA_bind"/>
    <property type="match status" value="1"/>
</dbReference>
<dbReference type="InterPro" id="IPR004495">
    <property type="entry name" value="Met-tRNA-synth_bsu_C"/>
</dbReference>
<comment type="subcellular location">
    <subcellularLocation>
        <location evidence="2">Cytoplasm</location>
    </subcellularLocation>
</comment>
<dbReference type="FunFam" id="2.40.50.140:FF:000042">
    <property type="entry name" value="Methionine--tRNA ligase"/>
    <property type="match status" value="1"/>
</dbReference>
<comment type="subunit">
    <text evidence="3">Homodimer.</text>
</comment>
<dbReference type="NCBIfam" id="TIGR00399">
    <property type="entry name" value="metG_C_term"/>
    <property type="match status" value="1"/>
</dbReference>
<organism evidence="18 19">
    <name type="scientific">Candidatus Woesebacteria bacterium RIFCSPHIGHO2_12_FULL_46_16</name>
    <dbReference type="NCBI Taxonomy" id="1802513"/>
    <lineage>
        <taxon>Bacteria</taxon>
        <taxon>Candidatus Woeseibacteriota</taxon>
    </lineage>
</organism>
<dbReference type="InterPro" id="IPR051270">
    <property type="entry name" value="Tyrosine-tRNA_ligase_regulator"/>
</dbReference>
<gene>
    <name evidence="18" type="ORF">A3E46_01725</name>
</gene>
<evidence type="ECO:0000256" key="5">
    <source>
        <dbReference type="ARBA" id="ARBA00018753"/>
    </source>
</evidence>
<dbReference type="SUPFAM" id="SSF50249">
    <property type="entry name" value="Nucleic acid-binding proteins"/>
    <property type="match status" value="1"/>
</dbReference>
<dbReference type="GO" id="GO:0000049">
    <property type="term" value="F:tRNA binding"/>
    <property type="evidence" value="ECO:0007669"/>
    <property type="project" value="UniProtKB-UniRule"/>
</dbReference>
<evidence type="ECO:0000256" key="9">
    <source>
        <dbReference type="ARBA" id="ARBA00022741"/>
    </source>
</evidence>
<evidence type="ECO:0000313" key="19">
    <source>
        <dbReference type="Proteomes" id="UP000178313"/>
    </source>
</evidence>
<comment type="catalytic activity">
    <reaction evidence="15">
        <text>tRNA(Met) + L-methionine + ATP = L-methionyl-tRNA(Met) + AMP + diphosphate</text>
        <dbReference type="Rhea" id="RHEA:13481"/>
        <dbReference type="Rhea" id="RHEA-COMP:9667"/>
        <dbReference type="Rhea" id="RHEA-COMP:9698"/>
        <dbReference type="ChEBI" id="CHEBI:30616"/>
        <dbReference type="ChEBI" id="CHEBI:33019"/>
        <dbReference type="ChEBI" id="CHEBI:57844"/>
        <dbReference type="ChEBI" id="CHEBI:78442"/>
        <dbReference type="ChEBI" id="CHEBI:78530"/>
        <dbReference type="ChEBI" id="CHEBI:456215"/>
        <dbReference type="EC" id="6.1.1.10"/>
    </reaction>
</comment>
<dbReference type="AlphaFoldDB" id="A0A1F8AVX5"/>
<comment type="caution">
    <text evidence="18">The sequence shown here is derived from an EMBL/GenBank/DDBJ whole genome shotgun (WGS) entry which is preliminary data.</text>
</comment>
<evidence type="ECO:0000256" key="4">
    <source>
        <dbReference type="ARBA" id="ARBA00012838"/>
    </source>
</evidence>
<evidence type="ECO:0000256" key="1">
    <source>
        <dbReference type="ARBA" id="ARBA00003314"/>
    </source>
</evidence>
<keyword evidence="6" id="KW-0963">Cytoplasm</keyword>
<accession>A0A1F8AVX5</accession>
<keyword evidence="7 16" id="KW-0820">tRNA-binding</keyword>
<keyword evidence="8 18" id="KW-0436">Ligase</keyword>
<evidence type="ECO:0000256" key="13">
    <source>
        <dbReference type="ARBA" id="ARBA00023146"/>
    </source>
</evidence>
<dbReference type="EMBL" id="MGGZ01000043">
    <property type="protein sequence ID" value="OGM55913.1"/>
    <property type="molecule type" value="Genomic_DNA"/>
</dbReference>
<dbReference type="Proteomes" id="UP000178313">
    <property type="component" value="Unassembled WGS sequence"/>
</dbReference>
<evidence type="ECO:0000256" key="6">
    <source>
        <dbReference type="ARBA" id="ARBA00022490"/>
    </source>
</evidence>
<keyword evidence="10" id="KW-0067">ATP-binding</keyword>
<dbReference type="Gene3D" id="2.40.50.140">
    <property type="entry name" value="Nucleic acid-binding proteins"/>
    <property type="match status" value="1"/>
</dbReference>
<evidence type="ECO:0000256" key="7">
    <source>
        <dbReference type="ARBA" id="ARBA00022555"/>
    </source>
</evidence>
<keyword evidence="9" id="KW-0547">Nucleotide-binding</keyword>
<dbReference type="STRING" id="1802513.A3E46_01725"/>
<dbReference type="GO" id="GO:0005737">
    <property type="term" value="C:cytoplasm"/>
    <property type="evidence" value="ECO:0007669"/>
    <property type="project" value="UniProtKB-SubCell"/>
</dbReference>
<dbReference type="PROSITE" id="PS50886">
    <property type="entry name" value="TRBD"/>
    <property type="match status" value="1"/>
</dbReference>
<dbReference type="GO" id="GO:0004825">
    <property type="term" value="F:methionine-tRNA ligase activity"/>
    <property type="evidence" value="ECO:0007669"/>
    <property type="project" value="UniProtKB-EC"/>
</dbReference>
<dbReference type="GO" id="GO:0005524">
    <property type="term" value="F:ATP binding"/>
    <property type="evidence" value="ECO:0007669"/>
    <property type="project" value="UniProtKB-KW"/>
</dbReference>
<evidence type="ECO:0000256" key="14">
    <source>
        <dbReference type="ARBA" id="ARBA00030904"/>
    </source>
</evidence>
<evidence type="ECO:0000256" key="2">
    <source>
        <dbReference type="ARBA" id="ARBA00004496"/>
    </source>
</evidence>
<dbReference type="InterPro" id="IPR012340">
    <property type="entry name" value="NA-bd_OB-fold"/>
</dbReference>
<keyword evidence="12" id="KW-0648">Protein biosynthesis</keyword>
<evidence type="ECO:0000256" key="15">
    <source>
        <dbReference type="ARBA" id="ARBA00047364"/>
    </source>
</evidence>
<dbReference type="PANTHER" id="PTHR11586">
    <property type="entry name" value="TRNA-AMINOACYLATION COFACTOR ARC1 FAMILY MEMBER"/>
    <property type="match status" value="1"/>
</dbReference>
<evidence type="ECO:0000256" key="12">
    <source>
        <dbReference type="ARBA" id="ARBA00022917"/>
    </source>
</evidence>
<dbReference type="PANTHER" id="PTHR11586:SF37">
    <property type="entry name" value="TRNA-BINDING DOMAIN-CONTAINING PROTEIN"/>
    <property type="match status" value="1"/>
</dbReference>
<feature type="domain" description="TRNA-binding" evidence="17">
    <location>
        <begin position="10"/>
        <end position="113"/>
    </location>
</feature>
<sequence>MMSDTISFADFKKLDFRVGKVVSAENIEDAESLMRLKVDFGELGKRIILSGIKKWYQPKDLKGKNFVFVVNLEPKKMMGEESQGMILAAEDESSENCVLLAPESDIAPGTRVH</sequence>
<comment type="function">
    <text evidence="1">Is required not only for elongation of protein synthesis but also for the initiation of all mRNA translation through initiator tRNA(fMet) aminoacylation.</text>
</comment>
<reference evidence="18 19" key="1">
    <citation type="journal article" date="2016" name="Nat. Commun.">
        <title>Thousands of microbial genomes shed light on interconnected biogeochemical processes in an aquifer system.</title>
        <authorList>
            <person name="Anantharaman K."/>
            <person name="Brown C.T."/>
            <person name="Hug L.A."/>
            <person name="Sharon I."/>
            <person name="Castelle C.J."/>
            <person name="Probst A.J."/>
            <person name="Thomas B.C."/>
            <person name="Singh A."/>
            <person name="Wilkins M.J."/>
            <person name="Karaoz U."/>
            <person name="Brodie E.L."/>
            <person name="Williams K.H."/>
            <person name="Hubbard S.S."/>
            <person name="Banfield J.F."/>
        </authorList>
    </citation>
    <scope>NUCLEOTIDE SEQUENCE [LARGE SCALE GENOMIC DNA]</scope>
</reference>
<keyword evidence="13" id="KW-0030">Aminoacyl-tRNA synthetase</keyword>